<name>A0ABU5C7V0_9BACI</name>
<organism evidence="1 2">
    <name type="scientific">Tigheibacillus halophilus</name>
    <dbReference type="NCBI Taxonomy" id="361280"/>
    <lineage>
        <taxon>Bacteria</taxon>
        <taxon>Bacillati</taxon>
        <taxon>Bacillota</taxon>
        <taxon>Bacilli</taxon>
        <taxon>Bacillales</taxon>
        <taxon>Bacillaceae</taxon>
        <taxon>Tigheibacillus</taxon>
    </lineage>
</organism>
<dbReference type="EMBL" id="JAWDIP010000003">
    <property type="protein sequence ID" value="MDY0395386.1"/>
    <property type="molecule type" value="Genomic_DNA"/>
</dbReference>
<evidence type="ECO:0000313" key="1">
    <source>
        <dbReference type="EMBL" id="MDY0395386.1"/>
    </source>
</evidence>
<evidence type="ECO:0000313" key="2">
    <source>
        <dbReference type="Proteomes" id="UP001281447"/>
    </source>
</evidence>
<gene>
    <name evidence="1" type="ORF">RWE15_14290</name>
</gene>
<reference evidence="1 2" key="1">
    <citation type="submission" date="2023-10" db="EMBL/GenBank/DDBJ databases">
        <title>Virgibacillus halophilus 5B73C genome.</title>
        <authorList>
            <person name="Miliotis G."/>
            <person name="Sengupta P."/>
            <person name="Hameed A."/>
            <person name="Chuvochina M."/>
            <person name="Mcdonagh F."/>
            <person name="Simpson A.C."/>
            <person name="Singh N.K."/>
            <person name="Rekha P.D."/>
            <person name="Raman K."/>
            <person name="Hugenholtz P."/>
            <person name="Venkateswaran K."/>
        </authorList>
    </citation>
    <scope>NUCLEOTIDE SEQUENCE [LARGE SCALE GENOMIC DNA]</scope>
    <source>
        <strain evidence="1 2">5B73C</strain>
    </source>
</reference>
<dbReference type="Proteomes" id="UP001281447">
    <property type="component" value="Unassembled WGS sequence"/>
</dbReference>
<keyword evidence="2" id="KW-1185">Reference proteome</keyword>
<comment type="caution">
    <text evidence="1">The sequence shown here is derived from an EMBL/GenBank/DDBJ whole genome shotgun (WGS) entry which is preliminary data.</text>
</comment>
<proteinExistence type="predicted"/>
<dbReference type="RefSeq" id="WP_390356340.1">
    <property type="nucleotide sequence ID" value="NZ_JBHUIZ010000012.1"/>
</dbReference>
<protein>
    <submittedName>
        <fullName evidence="1">Uncharacterized protein</fullName>
    </submittedName>
</protein>
<sequence length="59" mass="6387">MKTVIVLEVSNASDEQIQTGLGKAFADFCKEHKGIGITASVLDDHAGKRVIKYINEEAP</sequence>
<accession>A0ABU5C7V0</accession>